<name>A0ABP8V3P2_9GAMM</name>
<sequence length="142" mass="16736">MRYIISAVFLMFSLSLSAAEPLQNQKAMQSLVETVMKDVGKGKLREGMERLTPYVLFPASEMDAQLSQVEMQMPMVLQRYGKPVGFDLIKVEEAGNSLIQYAYLQKFEKHALVWRFIFYQSNDQWMLNHWSFDDKVKMLFWY</sequence>
<evidence type="ECO:0000313" key="2">
    <source>
        <dbReference type="EMBL" id="GAA4650619.1"/>
    </source>
</evidence>
<comment type="caution">
    <text evidence="2">The sequence shown here is derived from an EMBL/GenBank/DDBJ whole genome shotgun (WGS) entry which is preliminary data.</text>
</comment>
<organism evidence="2 3">
    <name type="scientific">Kistimonas scapharcae</name>
    <dbReference type="NCBI Taxonomy" id="1036133"/>
    <lineage>
        <taxon>Bacteria</taxon>
        <taxon>Pseudomonadati</taxon>
        <taxon>Pseudomonadota</taxon>
        <taxon>Gammaproteobacteria</taxon>
        <taxon>Oceanospirillales</taxon>
        <taxon>Endozoicomonadaceae</taxon>
        <taxon>Kistimonas</taxon>
    </lineage>
</organism>
<dbReference type="Proteomes" id="UP001500604">
    <property type="component" value="Unassembled WGS sequence"/>
</dbReference>
<reference evidence="3" key="1">
    <citation type="journal article" date="2019" name="Int. J. Syst. Evol. Microbiol.">
        <title>The Global Catalogue of Microorganisms (GCM) 10K type strain sequencing project: providing services to taxonomists for standard genome sequencing and annotation.</title>
        <authorList>
            <consortium name="The Broad Institute Genomics Platform"/>
            <consortium name="The Broad Institute Genome Sequencing Center for Infectious Disease"/>
            <person name="Wu L."/>
            <person name="Ma J."/>
        </authorList>
    </citation>
    <scope>NUCLEOTIDE SEQUENCE [LARGE SCALE GENOMIC DNA]</scope>
    <source>
        <strain evidence="3">JCM 17805</strain>
    </source>
</reference>
<keyword evidence="1" id="KW-0732">Signal</keyword>
<evidence type="ECO:0008006" key="4">
    <source>
        <dbReference type="Google" id="ProtNLM"/>
    </source>
</evidence>
<evidence type="ECO:0000313" key="3">
    <source>
        <dbReference type="Proteomes" id="UP001500604"/>
    </source>
</evidence>
<proteinExistence type="predicted"/>
<feature type="chain" id="PRO_5046611673" description="DUF4864 domain-containing protein" evidence="1">
    <location>
        <begin position="19"/>
        <end position="142"/>
    </location>
</feature>
<accession>A0ABP8V3P2</accession>
<protein>
    <recommendedName>
        <fullName evidence="4">DUF4864 domain-containing protein</fullName>
    </recommendedName>
</protein>
<feature type="signal peptide" evidence="1">
    <location>
        <begin position="1"/>
        <end position="18"/>
    </location>
</feature>
<dbReference type="RefSeq" id="WP_345196830.1">
    <property type="nucleotide sequence ID" value="NZ_BAABFL010000409.1"/>
</dbReference>
<evidence type="ECO:0000256" key="1">
    <source>
        <dbReference type="SAM" id="SignalP"/>
    </source>
</evidence>
<dbReference type="EMBL" id="BAABFL010000409">
    <property type="protein sequence ID" value="GAA4650619.1"/>
    <property type="molecule type" value="Genomic_DNA"/>
</dbReference>
<keyword evidence="3" id="KW-1185">Reference proteome</keyword>
<gene>
    <name evidence="2" type="ORF">GCM10023116_29020</name>
</gene>